<evidence type="ECO:0000256" key="1">
    <source>
        <dbReference type="SAM" id="MobiDB-lite"/>
    </source>
</evidence>
<dbReference type="Pfam" id="PF09485">
    <property type="entry name" value="CRISPR_Cse2"/>
    <property type="match status" value="1"/>
</dbReference>
<dbReference type="EMBL" id="JAKRKC020000001">
    <property type="protein sequence ID" value="MCK2214772.1"/>
    <property type="molecule type" value="Genomic_DNA"/>
</dbReference>
<accession>A0ABT0FR34</accession>
<sequence>MAVSLETADKYVTYIHKKVTAPGSRAALRRSLGRPVDDAATRRAHSVVAAWLPSERTRSAVENAYYGVAAMIAAQPRRRDEQADAEDVPPLVQDESANEPEAARKKTERPSVSLGATLGTAVRDKKLNRDTVEARLHLLCRQDVSGLHRKLPSVVRQLATKEIDPDWGRLLRDLSRWEHDRNLVTKRWLQDFYRRADAPEPPNADDQSESEDQ</sequence>
<feature type="region of interest" description="Disordered" evidence="1">
    <location>
        <begin position="192"/>
        <end position="213"/>
    </location>
</feature>
<evidence type="ECO:0000313" key="3">
    <source>
        <dbReference type="Proteomes" id="UP001317259"/>
    </source>
</evidence>
<proteinExistence type="predicted"/>
<keyword evidence="3" id="KW-1185">Reference proteome</keyword>
<name>A0ABT0FR34_9ACTN</name>
<comment type="caution">
    <text evidence="2">The sequence shown here is derived from an EMBL/GenBank/DDBJ whole genome shotgun (WGS) entry which is preliminary data.</text>
</comment>
<dbReference type="CDD" id="cd09731">
    <property type="entry name" value="Cse2_I-E"/>
    <property type="match status" value="1"/>
</dbReference>
<organism evidence="2 3">
    <name type="scientific">Actinomadura luzonensis</name>
    <dbReference type="NCBI Taxonomy" id="2805427"/>
    <lineage>
        <taxon>Bacteria</taxon>
        <taxon>Bacillati</taxon>
        <taxon>Actinomycetota</taxon>
        <taxon>Actinomycetes</taxon>
        <taxon>Streptosporangiales</taxon>
        <taxon>Thermomonosporaceae</taxon>
        <taxon>Actinomadura</taxon>
    </lineage>
</organism>
<gene>
    <name evidence="2" type="primary">casB</name>
    <name evidence="2" type="ORF">MF672_013350</name>
</gene>
<feature type="region of interest" description="Disordered" evidence="1">
    <location>
        <begin position="76"/>
        <end position="111"/>
    </location>
</feature>
<dbReference type="RefSeq" id="WP_242382945.1">
    <property type="nucleotide sequence ID" value="NZ_JAKRKC020000001.1"/>
</dbReference>
<evidence type="ECO:0000313" key="2">
    <source>
        <dbReference type="EMBL" id="MCK2214772.1"/>
    </source>
</evidence>
<dbReference type="InterPro" id="IPR013382">
    <property type="entry name" value="CRISPR-assoc_prot_Cse2"/>
</dbReference>
<protein>
    <submittedName>
        <fullName evidence="2">Type I-E CRISPR-associated protein Cse2/CasB</fullName>
    </submittedName>
</protein>
<dbReference type="NCBIfam" id="TIGR02548">
    <property type="entry name" value="casB_cse2"/>
    <property type="match status" value="1"/>
</dbReference>
<reference evidence="2 3" key="1">
    <citation type="submission" date="2022-04" db="EMBL/GenBank/DDBJ databases">
        <title>Genome draft of Actinomadura sp. ATCC 31491.</title>
        <authorList>
            <person name="Shi X."/>
            <person name="Du Y."/>
        </authorList>
    </citation>
    <scope>NUCLEOTIDE SEQUENCE [LARGE SCALE GENOMIC DNA]</scope>
    <source>
        <strain evidence="2 3">ATCC 31491</strain>
    </source>
</reference>
<dbReference type="Proteomes" id="UP001317259">
    <property type="component" value="Unassembled WGS sequence"/>
</dbReference>